<accession>A0ACB8UA02</accession>
<evidence type="ECO:0000313" key="1">
    <source>
        <dbReference type="EMBL" id="KAI0090939.1"/>
    </source>
</evidence>
<evidence type="ECO:0000313" key="2">
    <source>
        <dbReference type="Proteomes" id="UP001055072"/>
    </source>
</evidence>
<name>A0ACB8UA02_9APHY</name>
<reference evidence="1" key="1">
    <citation type="journal article" date="2021" name="Environ. Microbiol.">
        <title>Gene family expansions and transcriptome signatures uncover fungal adaptations to wood decay.</title>
        <authorList>
            <person name="Hage H."/>
            <person name="Miyauchi S."/>
            <person name="Viragh M."/>
            <person name="Drula E."/>
            <person name="Min B."/>
            <person name="Chaduli D."/>
            <person name="Navarro D."/>
            <person name="Favel A."/>
            <person name="Norest M."/>
            <person name="Lesage-Meessen L."/>
            <person name="Balint B."/>
            <person name="Merenyi Z."/>
            <person name="de Eugenio L."/>
            <person name="Morin E."/>
            <person name="Martinez A.T."/>
            <person name="Baldrian P."/>
            <person name="Stursova M."/>
            <person name="Martinez M.J."/>
            <person name="Novotny C."/>
            <person name="Magnuson J.K."/>
            <person name="Spatafora J.W."/>
            <person name="Maurice S."/>
            <person name="Pangilinan J."/>
            <person name="Andreopoulos W."/>
            <person name="LaButti K."/>
            <person name="Hundley H."/>
            <person name="Na H."/>
            <person name="Kuo A."/>
            <person name="Barry K."/>
            <person name="Lipzen A."/>
            <person name="Henrissat B."/>
            <person name="Riley R."/>
            <person name="Ahrendt S."/>
            <person name="Nagy L.G."/>
            <person name="Grigoriev I.V."/>
            <person name="Martin F."/>
            <person name="Rosso M.N."/>
        </authorList>
    </citation>
    <scope>NUCLEOTIDE SEQUENCE</scope>
    <source>
        <strain evidence="1">CBS 384.51</strain>
    </source>
</reference>
<keyword evidence="2" id="KW-1185">Reference proteome</keyword>
<protein>
    <submittedName>
        <fullName evidence="1">Uncharacterized protein</fullName>
    </submittedName>
</protein>
<proteinExistence type="predicted"/>
<comment type="caution">
    <text evidence="1">The sequence shown here is derived from an EMBL/GenBank/DDBJ whole genome shotgun (WGS) entry which is preliminary data.</text>
</comment>
<dbReference type="EMBL" id="MU274906">
    <property type="protein sequence ID" value="KAI0090939.1"/>
    <property type="molecule type" value="Genomic_DNA"/>
</dbReference>
<sequence>MTARSQVIIQMKGKQRRGLVTLVRLRAHSPERCVMTPPGNIDVYTSCVLCASNSTSTGRLYTSPVLESKWSPFPQPTLRSAVYTSIFNHNSIRRFDRRTRERQTKTS</sequence>
<gene>
    <name evidence="1" type="ORF">BDY19DRAFT_1046730</name>
</gene>
<dbReference type="Proteomes" id="UP001055072">
    <property type="component" value="Unassembled WGS sequence"/>
</dbReference>
<organism evidence="1 2">
    <name type="scientific">Irpex rosettiformis</name>
    <dbReference type="NCBI Taxonomy" id="378272"/>
    <lineage>
        <taxon>Eukaryota</taxon>
        <taxon>Fungi</taxon>
        <taxon>Dikarya</taxon>
        <taxon>Basidiomycota</taxon>
        <taxon>Agaricomycotina</taxon>
        <taxon>Agaricomycetes</taxon>
        <taxon>Polyporales</taxon>
        <taxon>Irpicaceae</taxon>
        <taxon>Irpex</taxon>
    </lineage>
</organism>